<evidence type="ECO:0000256" key="4">
    <source>
        <dbReference type="ARBA" id="ARBA00022741"/>
    </source>
</evidence>
<evidence type="ECO:0000256" key="3">
    <source>
        <dbReference type="ARBA" id="ARBA00022679"/>
    </source>
</evidence>
<dbReference type="SUPFAM" id="SSF56112">
    <property type="entry name" value="Protein kinase-like (PK-like)"/>
    <property type="match status" value="1"/>
</dbReference>
<dbReference type="InterPro" id="IPR005543">
    <property type="entry name" value="PASTA_dom"/>
</dbReference>
<evidence type="ECO:0000313" key="14">
    <source>
        <dbReference type="Proteomes" id="UP001597114"/>
    </source>
</evidence>
<dbReference type="PROSITE" id="PS51178">
    <property type="entry name" value="PASTA"/>
    <property type="match status" value="3"/>
</dbReference>
<evidence type="ECO:0000256" key="8">
    <source>
        <dbReference type="ARBA" id="ARBA00048679"/>
    </source>
</evidence>
<comment type="caution">
    <text evidence="13">The sequence shown here is derived from an EMBL/GenBank/DDBJ whole genome shotgun (WGS) entry which is preliminary data.</text>
</comment>
<evidence type="ECO:0000256" key="9">
    <source>
        <dbReference type="SAM" id="MobiDB-lite"/>
    </source>
</evidence>
<feature type="transmembrane region" description="Helical" evidence="10">
    <location>
        <begin position="355"/>
        <end position="377"/>
    </location>
</feature>
<dbReference type="SMART" id="SM00220">
    <property type="entry name" value="S_TKc"/>
    <property type="match status" value="1"/>
</dbReference>
<organism evidence="13 14">
    <name type="scientific">Pseudonocardia yunnanensis</name>
    <dbReference type="NCBI Taxonomy" id="58107"/>
    <lineage>
        <taxon>Bacteria</taxon>
        <taxon>Bacillati</taxon>
        <taxon>Actinomycetota</taxon>
        <taxon>Actinomycetes</taxon>
        <taxon>Pseudonocardiales</taxon>
        <taxon>Pseudonocardiaceae</taxon>
        <taxon>Pseudonocardia</taxon>
    </lineage>
</organism>
<feature type="compositionally biased region" description="Low complexity" evidence="9">
    <location>
        <begin position="309"/>
        <end position="319"/>
    </location>
</feature>
<dbReference type="SMART" id="SM00740">
    <property type="entry name" value="PASTA"/>
    <property type="match status" value="3"/>
</dbReference>
<dbReference type="GO" id="GO:0016301">
    <property type="term" value="F:kinase activity"/>
    <property type="evidence" value="ECO:0007669"/>
    <property type="project" value="UniProtKB-KW"/>
</dbReference>
<dbReference type="RefSeq" id="WP_344724296.1">
    <property type="nucleotide sequence ID" value="NZ_BAAAUS010000024.1"/>
</dbReference>
<feature type="domain" description="Protein kinase" evidence="11">
    <location>
        <begin position="13"/>
        <end position="278"/>
    </location>
</feature>
<comment type="catalytic activity">
    <reaction evidence="7">
        <text>L-threonyl-[protein] + ATP = O-phospho-L-threonyl-[protein] + ADP + H(+)</text>
        <dbReference type="Rhea" id="RHEA:46608"/>
        <dbReference type="Rhea" id="RHEA-COMP:11060"/>
        <dbReference type="Rhea" id="RHEA-COMP:11605"/>
        <dbReference type="ChEBI" id="CHEBI:15378"/>
        <dbReference type="ChEBI" id="CHEBI:30013"/>
        <dbReference type="ChEBI" id="CHEBI:30616"/>
        <dbReference type="ChEBI" id="CHEBI:61977"/>
        <dbReference type="ChEBI" id="CHEBI:456216"/>
        <dbReference type="EC" id="2.7.11.1"/>
    </reaction>
</comment>
<dbReference type="PROSITE" id="PS50011">
    <property type="entry name" value="PROTEIN_KINASE_DOM"/>
    <property type="match status" value="1"/>
</dbReference>
<evidence type="ECO:0000256" key="6">
    <source>
        <dbReference type="ARBA" id="ARBA00022840"/>
    </source>
</evidence>
<evidence type="ECO:0000256" key="5">
    <source>
        <dbReference type="ARBA" id="ARBA00022777"/>
    </source>
</evidence>
<dbReference type="Gene3D" id="3.30.200.20">
    <property type="entry name" value="Phosphorylase Kinase, domain 1"/>
    <property type="match status" value="1"/>
</dbReference>
<dbReference type="Gene3D" id="3.30.10.20">
    <property type="match status" value="3"/>
</dbReference>
<dbReference type="EMBL" id="JBHUCO010000030">
    <property type="protein sequence ID" value="MFD1520900.1"/>
    <property type="molecule type" value="Genomic_DNA"/>
</dbReference>
<gene>
    <name evidence="13" type="primary">pknB</name>
    <name evidence="13" type="ORF">ACFSJD_25615</name>
</gene>
<feature type="region of interest" description="Disordered" evidence="9">
    <location>
        <begin position="539"/>
        <end position="585"/>
    </location>
</feature>
<dbReference type="PANTHER" id="PTHR43289:SF34">
    <property type="entry name" value="SERINE_THREONINE-PROTEIN KINASE YBDM-RELATED"/>
    <property type="match status" value="1"/>
</dbReference>
<dbReference type="CDD" id="cd14014">
    <property type="entry name" value="STKc_PknB_like"/>
    <property type="match status" value="1"/>
</dbReference>
<dbReference type="InterPro" id="IPR000719">
    <property type="entry name" value="Prot_kinase_dom"/>
</dbReference>
<sequence length="585" mass="61204">MNAPPAALLDARYQVGPVLARGGMSTVYRGTDTRLDRPVAIKVMEPRLASDPAFRARFEREARSAARIDHPAVVDVHDQGDHMGVDGPVLFLVMELVDGGTLRDVLEARGALGVPAALAVMEPVLAGLAEAHRLGLVHRDVKPENVLISYTGEVKVADFGLVTAAAQAGASHAGYILGTVNYLSPEQVTTGAADSRSDVYAAGVLLYELLTGAPPFSGDTALSVAYRHVNTDVPAPSLIAGDVPPELDDLVLRATRRDPAARPPDAAAMLAALRRVAVQLEVPRVPPPVPPPRSLEDQDTLPAIPQHVPSGAGAALPPGGRSGTRMMPRSDEAEHLATPGDAPPHLRARRRSRRIFAIWVAVVLVLAMLVGVTAWWLGSGRWTAMPSLVGLQQATAQQLLSESDLVASIKTARDNTQPEGAITATDPPPDARLLRGSIVVITVSSGRPTVPAVTPGTAVAAAEQALRDGGLTPVRSTDADQFSATVPVGAVVGTTPPAGTALPIGAPVTLVLSRGPQPPEEDQVEVPFVIGERYDDASDKLDDAGLDSDQHSRFSDGRGRSRVIGQDPSAGTLVDKGSTVTLETF</sequence>
<dbReference type="PANTHER" id="PTHR43289">
    <property type="entry name" value="MITOGEN-ACTIVATED PROTEIN KINASE KINASE KINASE 20-RELATED"/>
    <property type="match status" value="1"/>
</dbReference>
<dbReference type="Pfam" id="PF00069">
    <property type="entry name" value="Pkinase"/>
    <property type="match status" value="1"/>
</dbReference>
<proteinExistence type="predicted"/>
<name>A0ABW4F2G9_9PSEU</name>
<evidence type="ECO:0000259" key="12">
    <source>
        <dbReference type="PROSITE" id="PS51178"/>
    </source>
</evidence>
<keyword evidence="4" id="KW-0547">Nucleotide-binding</keyword>
<feature type="compositionally biased region" description="Pro residues" evidence="9">
    <location>
        <begin position="284"/>
        <end position="293"/>
    </location>
</feature>
<feature type="domain" description="PASTA" evidence="12">
    <location>
        <begin position="520"/>
        <end position="585"/>
    </location>
</feature>
<evidence type="ECO:0000256" key="10">
    <source>
        <dbReference type="SAM" id="Phobius"/>
    </source>
</evidence>
<dbReference type="CDD" id="cd06577">
    <property type="entry name" value="PASTA_pknB"/>
    <property type="match status" value="3"/>
</dbReference>
<evidence type="ECO:0000256" key="7">
    <source>
        <dbReference type="ARBA" id="ARBA00047899"/>
    </source>
</evidence>
<evidence type="ECO:0000256" key="2">
    <source>
        <dbReference type="ARBA" id="ARBA00022527"/>
    </source>
</evidence>
<comment type="catalytic activity">
    <reaction evidence="8">
        <text>L-seryl-[protein] + ATP = O-phospho-L-seryl-[protein] + ADP + H(+)</text>
        <dbReference type="Rhea" id="RHEA:17989"/>
        <dbReference type="Rhea" id="RHEA-COMP:9863"/>
        <dbReference type="Rhea" id="RHEA-COMP:11604"/>
        <dbReference type="ChEBI" id="CHEBI:15378"/>
        <dbReference type="ChEBI" id="CHEBI:29999"/>
        <dbReference type="ChEBI" id="CHEBI:30616"/>
        <dbReference type="ChEBI" id="CHEBI:83421"/>
        <dbReference type="ChEBI" id="CHEBI:456216"/>
        <dbReference type="EC" id="2.7.11.1"/>
    </reaction>
</comment>
<evidence type="ECO:0000259" key="11">
    <source>
        <dbReference type="PROSITE" id="PS50011"/>
    </source>
</evidence>
<keyword evidence="14" id="KW-1185">Reference proteome</keyword>
<dbReference type="PROSITE" id="PS00108">
    <property type="entry name" value="PROTEIN_KINASE_ST"/>
    <property type="match status" value="1"/>
</dbReference>
<dbReference type="Proteomes" id="UP001597114">
    <property type="component" value="Unassembled WGS sequence"/>
</dbReference>
<keyword evidence="10" id="KW-1133">Transmembrane helix</keyword>
<dbReference type="InterPro" id="IPR011009">
    <property type="entry name" value="Kinase-like_dom_sf"/>
</dbReference>
<dbReference type="InterPro" id="IPR008271">
    <property type="entry name" value="Ser/Thr_kinase_AS"/>
</dbReference>
<keyword evidence="10" id="KW-0812">Transmembrane</keyword>
<feature type="region of interest" description="Disordered" evidence="9">
    <location>
        <begin position="284"/>
        <end position="345"/>
    </location>
</feature>
<dbReference type="Gene3D" id="1.10.510.10">
    <property type="entry name" value="Transferase(Phosphotransferase) domain 1"/>
    <property type="match status" value="1"/>
</dbReference>
<protein>
    <recommendedName>
        <fullName evidence="1">non-specific serine/threonine protein kinase</fullName>
        <ecNumber evidence="1">2.7.11.1</ecNumber>
    </recommendedName>
</protein>
<keyword evidence="5 13" id="KW-0418">Kinase</keyword>
<evidence type="ECO:0000313" key="13">
    <source>
        <dbReference type="EMBL" id="MFD1520900.1"/>
    </source>
</evidence>
<keyword evidence="3" id="KW-0808">Transferase</keyword>
<reference evidence="14" key="1">
    <citation type="journal article" date="2019" name="Int. J. Syst. Evol. Microbiol.">
        <title>The Global Catalogue of Microorganisms (GCM) 10K type strain sequencing project: providing services to taxonomists for standard genome sequencing and annotation.</title>
        <authorList>
            <consortium name="The Broad Institute Genomics Platform"/>
            <consortium name="The Broad Institute Genome Sequencing Center for Infectious Disease"/>
            <person name="Wu L."/>
            <person name="Ma J."/>
        </authorList>
    </citation>
    <scope>NUCLEOTIDE SEQUENCE [LARGE SCALE GENOMIC DNA]</scope>
    <source>
        <strain evidence="14">CCM 7043</strain>
    </source>
</reference>
<keyword evidence="6" id="KW-0067">ATP-binding</keyword>
<evidence type="ECO:0000256" key="1">
    <source>
        <dbReference type="ARBA" id="ARBA00012513"/>
    </source>
</evidence>
<accession>A0ABW4F2G9</accession>
<feature type="compositionally biased region" description="Basic and acidic residues" evidence="9">
    <location>
        <begin position="539"/>
        <end position="559"/>
    </location>
</feature>
<feature type="domain" description="PASTA" evidence="12">
    <location>
        <begin position="378"/>
        <end position="445"/>
    </location>
</feature>
<dbReference type="Pfam" id="PF03793">
    <property type="entry name" value="PASTA"/>
    <property type="match status" value="3"/>
</dbReference>
<dbReference type="NCBIfam" id="NF033483">
    <property type="entry name" value="PknB_PASTA_kin"/>
    <property type="match status" value="1"/>
</dbReference>
<keyword evidence="10" id="KW-0472">Membrane</keyword>
<dbReference type="EC" id="2.7.11.1" evidence="1"/>
<keyword evidence="2" id="KW-0723">Serine/threonine-protein kinase</keyword>
<feature type="domain" description="PASTA" evidence="12">
    <location>
        <begin position="446"/>
        <end position="514"/>
    </location>
</feature>